<dbReference type="Pfam" id="PF01381">
    <property type="entry name" value="HTH_3"/>
    <property type="match status" value="1"/>
</dbReference>
<dbReference type="SUPFAM" id="SSF47413">
    <property type="entry name" value="lambda repressor-like DNA-binding domains"/>
    <property type="match status" value="1"/>
</dbReference>
<evidence type="ECO:0000313" key="3">
    <source>
        <dbReference type="Proteomes" id="UP000013909"/>
    </source>
</evidence>
<proteinExistence type="predicted"/>
<evidence type="ECO:0000313" key="2">
    <source>
        <dbReference type="EMBL" id="EON75747.1"/>
    </source>
</evidence>
<protein>
    <submittedName>
        <fullName evidence="2">Helix-turn-helix protein</fullName>
    </submittedName>
</protein>
<dbReference type="CDD" id="cd00093">
    <property type="entry name" value="HTH_XRE"/>
    <property type="match status" value="1"/>
</dbReference>
<dbReference type="GO" id="GO:0003677">
    <property type="term" value="F:DNA binding"/>
    <property type="evidence" value="ECO:0007669"/>
    <property type="project" value="InterPro"/>
</dbReference>
<dbReference type="SMART" id="SM00530">
    <property type="entry name" value="HTH_XRE"/>
    <property type="match status" value="1"/>
</dbReference>
<evidence type="ECO:0000259" key="1">
    <source>
        <dbReference type="PROSITE" id="PS50943"/>
    </source>
</evidence>
<reference evidence="2 3" key="1">
    <citation type="submission" date="2013-02" db="EMBL/GenBank/DDBJ databases">
        <title>A novel strain isolated from Lonar lake, Maharashtra, India.</title>
        <authorList>
            <person name="Singh A."/>
        </authorList>
    </citation>
    <scope>NUCLEOTIDE SEQUENCE [LARGE SCALE GENOMIC DNA]</scope>
    <source>
        <strain evidence="2 3">AK24</strain>
    </source>
</reference>
<gene>
    <name evidence="2" type="ORF">ADIS_3779</name>
</gene>
<comment type="caution">
    <text evidence="2">The sequence shown here is derived from an EMBL/GenBank/DDBJ whole genome shotgun (WGS) entry which is preliminary data.</text>
</comment>
<dbReference type="InterPro" id="IPR010982">
    <property type="entry name" value="Lambda_DNA-bd_dom_sf"/>
</dbReference>
<name>R7ZNT9_9BACT</name>
<dbReference type="InterPro" id="IPR001387">
    <property type="entry name" value="Cro/C1-type_HTH"/>
</dbReference>
<dbReference type="OrthoDB" id="680449at2"/>
<dbReference type="Gene3D" id="1.10.260.40">
    <property type="entry name" value="lambda repressor-like DNA-binding domains"/>
    <property type="match status" value="1"/>
</dbReference>
<accession>R7ZNT9</accession>
<keyword evidence="3" id="KW-1185">Reference proteome</keyword>
<dbReference type="Proteomes" id="UP000013909">
    <property type="component" value="Unassembled WGS sequence"/>
</dbReference>
<dbReference type="AlphaFoldDB" id="R7ZNT9"/>
<dbReference type="EMBL" id="AQHR01000097">
    <property type="protein sequence ID" value="EON75747.1"/>
    <property type="molecule type" value="Genomic_DNA"/>
</dbReference>
<organism evidence="2 3">
    <name type="scientific">Lunatimonas lonarensis</name>
    <dbReference type="NCBI Taxonomy" id="1232681"/>
    <lineage>
        <taxon>Bacteria</taxon>
        <taxon>Pseudomonadati</taxon>
        <taxon>Bacteroidota</taxon>
        <taxon>Cytophagia</taxon>
        <taxon>Cytophagales</taxon>
        <taxon>Cyclobacteriaceae</taxon>
    </lineage>
</organism>
<sequence>MNKIEKRIKALASENPVSQWREKVAFRKANRSRLKDAARVALRILDALEEKGWSQAQLAKALEVTPQQVSKLLKGQSDYKFSTIEKLEGALGIKLHVVLADNEFVTTEEAFEQMVQEEVMAYRRTLGKSKDNLKSEKPT</sequence>
<dbReference type="PROSITE" id="PS50943">
    <property type="entry name" value="HTH_CROC1"/>
    <property type="match status" value="1"/>
</dbReference>
<feature type="domain" description="HTH cro/C1-type" evidence="1">
    <location>
        <begin position="44"/>
        <end position="98"/>
    </location>
</feature>
<dbReference type="RefSeq" id="WP_010855908.1">
    <property type="nucleotide sequence ID" value="NZ_AQHR01000097.1"/>
</dbReference>